<keyword evidence="3" id="KW-0548">Nucleotidyltransferase</keyword>
<organism evidence="3 4">
    <name type="scientific">Massilia jejuensis</name>
    <dbReference type="NCBI Taxonomy" id="648894"/>
    <lineage>
        <taxon>Bacteria</taxon>
        <taxon>Pseudomonadati</taxon>
        <taxon>Pseudomonadota</taxon>
        <taxon>Betaproteobacteria</taxon>
        <taxon>Burkholderiales</taxon>
        <taxon>Oxalobacteraceae</taxon>
        <taxon>Telluria group</taxon>
        <taxon>Massilia</taxon>
    </lineage>
</organism>
<accession>A0ABW0PKB6</accession>
<evidence type="ECO:0000313" key="3">
    <source>
        <dbReference type="EMBL" id="MFC5513140.1"/>
    </source>
</evidence>
<dbReference type="InterPro" id="IPR051083">
    <property type="entry name" value="GrpII_Intron_Splice-Mob/Def"/>
</dbReference>
<evidence type="ECO:0000313" key="4">
    <source>
        <dbReference type="Proteomes" id="UP001596031"/>
    </source>
</evidence>
<dbReference type="InterPro" id="IPR013597">
    <property type="entry name" value="Mat_intron_G2"/>
</dbReference>
<sequence length="532" mass="61720">MDVSHHDCDVASAIWKSWHEVSWVEVHQVVARLQTRIAKAAKAGEWRKVRSLQRLLTKSTGAKALAVRRVTENRGRKTPGVDKQTWSTPEAKWNAVKDLSNKRYKPAPLRRIYIPKANGEKRPLGIPTMRDRAMQALHLLALEPVAETLADPHSYGFRRERSTADAISQVRNVLSREVSPKWVLEGDIKGCFDNISHDWLTANVCMDKGILRKWLKAGFIEMGRLFPTQAGTPQGGIISPVLANLALDGLQLELTKLFRTVRMAREAKVNLVRYADDFVITGSSQKVLATEVKPLVEKFLADRGLILSPTKTKITHVTEGFDFLGWNVRYFKRVLLVQPSKKNKKAFLDKIRTLLRERKAASQTEVIEKLTSVIRGWANYHRSQNASQTFARCDHQIWQALWRWAGRRHPNKGKKWLKGRYFKCIKGRDWRFAEKDKLLPVLAGFKKKDHVKIQSEANPYDPEFDKYFSKRLAKRMDKTFEGRRKLRWLWWWQEGICPCCDQKITRETGWHLHHIVKRSERGLNRHDYCRHS</sequence>
<gene>
    <name evidence="3" type="primary">ltrA</name>
    <name evidence="3" type="ORF">ACFPOU_18730</name>
</gene>
<comment type="similarity">
    <text evidence="1">Belongs to the bacterial reverse transcriptase family.</text>
</comment>
<evidence type="ECO:0000256" key="1">
    <source>
        <dbReference type="ARBA" id="ARBA00034120"/>
    </source>
</evidence>
<dbReference type="Pfam" id="PF00078">
    <property type="entry name" value="RVT_1"/>
    <property type="match status" value="1"/>
</dbReference>
<dbReference type="RefSeq" id="WP_379724738.1">
    <property type="nucleotide sequence ID" value="NZ_JBHSMS010000060.1"/>
</dbReference>
<keyword evidence="3" id="KW-0808">Transferase</keyword>
<dbReference type="PROSITE" id="PS50878">
    <property type="entry name" value="RT_POL"/>
    <property type="match status" value="1"/>
</dbReference>
<evidence type="ECO:0000259" key="2">
    <source>
        <dbReference type="PROSITE" id="PS50878"/>
    </source>
</evidence>
<reference evidence="4" key="1">
    <citation type="journal article" date="2019" name="Int. J. Syst. Evol. Microbiol.">
        <title>The Global Catalogue of Microorganisms (GCM) 10K type strain sequencing project: providing services to taxonomists for standard genome sequencing and annotation.</title>
        <authorList>
            <consortium name="The Broad Institute Genomics Platform"/>
            <consortium name="The Broad Institute Genome Sequencing Center for Infectious Disease"/>
            <person name="Wu L."/>
            <person name="Ma J."/>
        </authorList>
    </citation>
    <scope>NUCLEOTIDE SEQUENCE [LARGE SCALE GENOMIC DNA]</scope>
    <source>
        <strain evidence="4">CCUG 38813</strain>
    </source>
</reference>
<dbReference type="SUPFAM" id="SSF56672">
    <property type="entry name" value="DNA/RNA polymerases"/>
    <property type="match status" value="1"/>
</dbReference>
<dbReference type="EC" id="2.7.7.49" evidence="3"/>
<comment type="caution">
    <text evidence="3">The sequence shown here is derived from an EMBL/GenBank/DDBJ whole genome shotgun (WGS) entry which is preliminary data.</text>
</comment>
<keyword evidence="4" id="KW-1185">Reference proteome</keyword>
<protein>
    <submittedName>
        <fullName evidence="3">Group II intron reverse transcriptase/maturase</fullName>
        <ecNumber evidence="3">2.7.7.49</ecNumber>
    </submittedName>
</protein>
<dbReference type="GO" id="GO:0003964">
    <property type="term" value="F:RNA-directed DNA polymerase activity"/>
    <property type="evidence" value="ECO:0007669"/>
    <property type="project" value="UniProtKB-KW"/>
</dbReference>
<dbReference type="EMBL" id="JBHSMS010000060">
    <property type="protein sequence ID" value="MFC5513140.1"/>
    <property type="molecule type" value="Genomic_DNA"/>
</dbReference>
<dbReference type="InterPro" id="IPR025960">
    <property type="entry name" value="RVT_N"/>
</dbReference>
<keyword evidence="3" id="KW-0695">RNA-directed DNA polymerase</keyword>
<dbReference type="InterPro" id="IPR030931">
    <property type="entry name" value="Group_II_RT_mat"/>
</dbReference>
<dbReference type="PANTHER" id="PTHR34047:SF10">
    <property type="entry name" value="GROUP II INTRON-ASSOCIATED OPEN READING FRAME"/>
    <property type="match status" value="1"/>
</dbReference>
<dbReference type="InterPro" id="IPR000477">
    <property type="entry name" value="RT_dom"/>
</dbReference>
<dbReference type="Proteomes" id="UP001596031">
    <property type="component" value="Unassembled WGS sequence"/>
</dbReference>
<feature type="domain" description="Reverse transcriptase" evidence="2">
    <location>
        <begin position="95"/>
        <end position="328"/>
    </location>
</feature>
<name>A0ABW0PKB6_9BURK</name>
<dbReference type="InterPro" id="IPR043502">
    <property type="entry name" value="DNA/RNA_pol_sf"/>
</dbReference>
<proteinExistence type="inferred from homology"/>
<dbReference type="CDD" id="cd01651">
    <property type="entry name" value="RT_G2_intron"/>
    <property type="match status" value="1"/>
</dbReference>
<dbReference type="PANTHER" id="PTHR34047">
    <property type="entry name" value="NUCLEAR INTRON MATURASE 1, MITOCHONDRIAL-RELATED"/>
    <property type="match status" value="1"/>
</dbReference>
<dbReference type="Pfam" id="PF13655">
    <property type="entry name" value="RVT_N"/>
    <property type="match status" value="1"/>
</dbReference>
<dbReference type="Pfam" id="PF08388">
    <property type="entry name" value="GIIM"/>
    <property type="match status" value="1"/>
</dbReference>
<dbReference type="NCBIfam" id="TIGR04416">
    <property type="entry name" value="group_II_RT_mat"/>
    <property type="match status" value="1"/>
</dbReference>